<reference evidence="2 3" key="1">
    <citation type="submission" date="2018-06" db="EMBL/GenBank/DDBJ databases">
        <title>Genomic Encyclopedia of Archaeal and Bacterial Type Strains, Phase II (KMG-II): from individual species to whole genera.</title>
        <authorList>
            <person name="Goeker M."/>
        </authorList>
    </citation>
    <scope>NUCLEOTIDE SEQUENCE [LARGE SCALE GENOMIC DNA]</scope>
    <source>
        <strain evidence="2 3">ATCC BAA-1881</strain>
    </source>
</reference>
<dbReference type="AlphaFoldDB" id="A0A326U3G5"/>
<organism evidence="2 3">
    <name type="scientific">Thermosporothrix hazakensis</name>
    <dbReference type="NCBI Taxonomy" id="644383"/>
    <lineage>
        <taxon>Bacteria</taxon>
        <taxon>Bacillati</taxon>
        <taxon>Chloroflexota</taxon>
        <taxon>Ktedonobacteria</taxon>
        <taxon>Ktedonobacterales</taxon>
        <taxon>Thermosporotrichaceae</taxon>
        <taxon>Thermosporothrix</taxon>
    </lineage>
</organism>
<dbReference type="OrthoDB" id="9770545at2"/>
<accession>A0A326U3G5</accession>
<proteinExistence type="predicted"/>
<dbReference type="GO" id="GO:0050043">
    <property type="term" value="F:lactate racemase activity"/>
    <property type="evidence" value="ECO:0007669"/>
    <property type="project" value="InterPro"/>
</dbReference>
<evidence type="ECO:0000313" key="2">
    <source>
        <dbReference type="EMBL" id="PZW25670.1"/>
    </source>
</evidence>
<dbReference type="InterPro" id="IPR043166">
    <property type="entry name" value="LarA-like_C"/>
</dbReference>
<sequence>MLQGKGSIHQELTETDVQELLAKSFASLPLDGKRVLVIIPDGTRTAPIPLFFRALYAQLGSRVERLDYLIALGTHPPMSEDAITLLVGATPEERAQHYPNVHIYNHQWDGPEALQTIGTISREEAARLTNGLLADEVPVRLNRIIFDYDQLLICGPVFPHEVVGFSGGAKYLFPGIAGPEIIHFTHWLGARLTSMHTIGVKDTYVRRVIHRAAEFVPVPILLLAMVMQGNAFHGLYIGSHLEAFSSAADLSARLNIITVPHPMRRVLSMPSTRYDDLWTAAKAMYKTEPAIADGGEVIIYAPHITEVSYTHGHLIDQVGYHVLEYFLKQWDRFKDVPGSILAHSTHVKGTGTYDPQTGIEKPRIQVTLATGIPEERCRRINLGYLDYRTIRPEEWENREKEGILLVRHAGEMLYRCPQLFQQQTNQGEV</sequence>
<dbReference type="PANTHER" id="PTHR33171">
    <property type="entry name" value="LAR_N DOMAIN-CONTAINING PROTEIN"/>
    <property type="match status" value="1"/>
</dbReference>
<dbReference type="PANTHER" id="PTHR33171:SF17">
    <property type="entry name" value="LARA-LIKE N-TERMINAL DOMAIN-CONTAINING PROTEIN"/>
    <property type="match status" value="1"/>
</dbReference>
<dbReference type="Pfam" id="PF09861">
    <property type="entry name" value="Lar_N"/>
    <property type="match status" value="1"/>
</dbReference>
<name>A0A326U3G5_THEHA</name>
<evidence type="ECO:0000259" key="1">
    <source>
        <dbReference type="Pfam" id="PF09861"/>
    </source>
</evidence>
<protein>
    <submittedName>
        <fullName evidence="2">Nickel-dependent lactate racemase</fullName>
    </submittedName>
</protein>
<evidence type="ECO:0000313" key="3">
    <source>
        <dbReference type="Proteomes" id="UP000248806"/>
    </source>
</evidence>
<feature type="domain" description="LarA-like N-terminal" evidence="1">
    <location>
        <begin position="23"/>
        <end position="188"/>
    </location>
</feature>
<gene>
    <name evidence="2" type="ORF">EI42_04163</name>
</gene>
<dbReference type="InterPro" id="IPR018657">
    <property type="entry name" value="LarA-like_N"/>
</dbReference>
<dbReference type="EMBL" id="QKUF01000017">
    <property type="protein sequence ID" value="PZW25670.1"/>
    <property type="molecule type" value="Genomic_DNA"/>
</dbReference>
<dbReference type="Proteomes" id="UP000248806">
    <property type="component" value="Unassembled WGS sequence"/>
</dbReference>
<keyword evidence="3" id="KW-1185">Reference proteome</keyword>
<dbReference type="InterPro" id="IPR048068">
    <property type="entry name" value="LarA-like"/>
</dbReference>
<dbReference type="RefSeq" id="WP_111324499.1">
    <property type="nucleotide sequence ID" value="NZ_BIFX01000001.1"/>
</dbReference>
<dbReference type="Gene3D" id="3.40.50.11440">
    <property type="match status" value="1"/>
</dbReference>
<comment type="caution">
    <text evidence="2">The sequence shown here is derived from an EMBL/GenBank/DDBJ whole genome shotgun (WGS) entry which is preliminary data.</text>
</comment>
<dbReference type="Gene3D" id="3.90.226.30">
    <property type="match status" value="1"/>
</dbReference>